<proteinExistence type="predicted"/>
<sequence length="270" mass="30666">MSEDRGYTTSWNDVKLFFRGIDIGIMRGQSGDITGSAVTSLDYHGIRNRKTRIVQLIESPHDFEVMPKPPFARWDRQKIETFKKWLAPETPLVIDPVRQREAQAFINVSQFLTGFEDLHEDPELAHKHLMRLRNQAAQEPQGKGENDFSNDDLDTVINRFDPDNTRSFETDILCQERYAKVAQVIIVLWYTGAFMENGFAVDSGTANDNQYIQGLIWRATQSHPAGYSPEGADHSNPDPATTFHYWKHQPQASGQYTGLGIQPDSPAHGM</sequence>
<evidence type="ECO:0000313" key="2">
    <source>
        <dbReference type="Proteomes" id="UP000019141"/>
    </source>
</evidence>
<dbReference type="HOGENOM" id="CLU_1029286_0_0_7"/>
<dbReference type="Proteomes" id="UP000019141">
    <property type="component" value="Unassembled WGS sequence"/>
</dbReference>
<name>W4LSP6_ENTF1</name>
<comment type="caution">
    <text evidence="1">The sequence shown here is derived from an EMBL/GenBank/DDBJ whole genome shotgun (WGS) entry which is preliminary data.</text>
</comment>
<evidence type="ECO:0000313" key="1">
    <source>
        <dbReference type="EMBL" id="ETX00442.1"/>
    </source>
</evidence>
<dbReference type="AlphaFoldDB" id="W4LSP6"/>
<reference evidence="1 2" key="1">
    <citation type="journal article" date="2014" name="Nature">
        <title>An environmental bacterial taxon with a large and distinct metabolic repertoire.</title>
        <authorList>
            <person name="Wilson M.C."/>
            <person name="Mori T."/>
            <person name="Ruckert C."/>
            <person name="Uria A.R."/>
            <person name="Helf M.J."/>
            <person name="Takada K."/>
            <person name="Gernert C."/>
            <person name="Steffens U.A."/>
            <person name="Heycke N."/>
            <person name="Schmitt S."/>
            <person name="Rinke C."/>
            <person name="Helfrich E.J."/>
            <person name="Brachmann A.O."/>
            <person name="Gurgui C."/>
            <person name="Wakimoto T."/>
            <person name="Kracht M."/>
            <person name="Crusemann M."/>
            <person name="Hentschel U."/>
            <person name="Abe I."/>
            <person name="Matsunaga S."/>
            <person name="Kalinowski J."/>
            <person name="Takeyama H."/>
            <person name="Piel J."/>
        </authorList>
    </citation>
    <scope>NUCLEOTIDE SEQUENCE [LARGE SCALE GENOMIC DNA]</scope>
    <source>
        <strain evidence="2">TSY1</strain>
    </source>
</reference>
<keyword evidence="2" id="KW-1185">Reference proteome</keyword>
<protein>
    <submittedName>
        <fullName evidence="1">Uncharacterized protein</fullName>
    </submittedName>
</protein>
<dbReference type="EMBL" id="AZHW01000338">
    <property type="protein sequence ID" value="ETX00442.1"/>
    <property type="molecule type" value="Genomic_DNA"/>
</dbReference>
<gene>
    <name evidence="1" type="ORF">ETSY1_11230</name>
</gene>
<accession>W4LSP6</accession>
<organism evidence="1 2">
    <name type="scientific">Entotheonella factor</name>
    <dbReference type="NCBI Taxonomy" id="1429438"/>
    <lineage>
        <taxon>Bacteria</taxon>
        <taxon>Pseudomonadati</taxon>
        <taxon>Nitrospinota/Tectimicrobiota group</taxon>
        <taxon>Candidatus Tectimicrobiota</taxon>
        <taxon>Candidatus Entotheonellia</taxon>
        <taxon>Candidatus Entotheonellales</taxon>
        <taxon>Candidatus Entotheonellaceae</taxon>
        <taxon>Candidatus Entotheonella</taxon>
    </lineage>
</organism>